<gene>
    <name evidence="1" type="ORF">HF086_008511</name>
</gene>
<evidence type="ECO:0000313" key="1">
    <source>
        <dbReference type="EMBL" id="KAH9632684.1"/>
    </source>
</evidence>
<dbReference type="AlphaFoldDB" id="A0A922M9I1"/>
<protein>
    <submittedName>
        <fullName evidence="1">Uncharacterized protein</fullName>
    </submittedName>
</protein>
<sequence length="76" mass="8853">MVASYIKVCQRNDPEVDKCIMNSVDMLRPKMIESVQKINKNRLVYCFVMEDESLITGIMFLKRGSITKLVRKIVLQ</sequence>
<dbReference type="EMBL" id="JACEFF010000699">
    <property type="protein sequence ID" value="KAH9632684.1"/>
    <property type="molecule type" value="Genomic_DNA"/>
</dbReference>
<dbReference type="Proteomes" id="UP000814243">
    <property type="component" value="Unassembled WGS sequence"/>
</dbReference>
<name>A0A922M9I1_SPOEX</name>
<proteinExistence type="predicted"/>
<dbReference type="Gene3D" id="3.15.10.30">
    <property type="entry name" value="Haemolymph juvenile hormone binding protein"/>
    <property type="match status" value="1"/>
</dbReference>
<comment type="caution">
    <text evidence="1">The sequence shown here is derived from an EMBL/GenBank/DDBJ whole genome shotgun (WGS) entry which is preliminary data.</text>
</comment>
<organism evidence="1 2">
    <name type="scientific">Spodoptera exigua</name>
    <name type="common">Beet armyworm</name>
    <name type="synonym">Noctua fulgens</name>
    <dbReference type="NCBI Taxonomy" id="7107"/>
    <lineage>
        <taxon>Eukaryota</taxon>
        <taxon>Metazoa</taxon>
        <taxon>Ecdysozoa</taxon>
        <taxon>Arthropoda</taxon>
        <taxon>Hexapoda</taxon>
        <taxon>Insecta</taxon>
        <taxon>Pterygota</taxon>
        <taxon>Neoptera</taxon>
        <taxon>Endopterygota</taxon>
        <taxon>Lepidoptera</taxon>
        <taxon>Glossata</taxon>
        <taxon>Ditrysia</taxon>
        <taxon>Noctuoidea</taxon>
        <taxon>Noctuidae</taxon>
        <taxon>Amphipyrinae</taxon>
        <taxon>Spodoptera</taxon>
    </lineage>
</organism>
<dbReference type="InterPro" id="IPR038606">
    <property type="entry name" value="To_sf"/>
</dbReference>
<accession>A0A922M9I1</accession>
<evidence type="ECO:0000313" key="2">
    <source>
        <dbReference type="Proteomes" id="UP000814243"/>
    </source>
</evidence>
<reference evidence="1" key="1">
    <citation type="journal article" date="2021" name="G3 (Bethesda)">
        <title>Genome and transcriptome analysis of the beet armyworm Spodoptera exigua reveals targets for pest control. .</title>
        <authorList>
            <person name="Simon S."/>
            <person name="Breeschoten T."/>
            <person name="Jansen H.J."/>
            <person name="Dirks R.P."/>
            <person name="Schranz M.E."/>
            <person name="Ros V.I.D."/>
        </authorList>
    </citation>
    <scope>NUCLEOTIDE SEQUENCE</scope>
    <source>
        <strain evidence="1">TB_SE_WUR_2020</strain>
    </source>
</reference>